<dbReference type="Pfam" id="PF03960">
    <property type="entry name" value="ArsC"/>
    <property type="match status" value="1"/>
</dbReference>
<evidence type="ECO:0000313" key="4">
    <source>
        <dbReference type="EMBL" id="GGX31127.1"/>
    </source>
</evidence>
<evidence type="ECO:0000256" key="1">
    <source>
        <dbReference type="ARBA" id="ARBA00007198"/>
    </source>
</evidence>
<dbReference type="AlphaFoldDB" id="A0A918N5Q6"/>
<reference evidence="4 5" key="1">
    <citation type="journal article" date="2014" name="Int. J. Syst. Evol. Microbiol.">
        <title>Complete genome sequence of Corynebacterium casei LMG S-19264T (=DSM 44701T), isolated from a smear-ripened cheese.</title>
        <authorList>
            <consortium name="US DOE Joint Genome Institute (JGI-PGF)"/>
            <person name="Walter F."/>
            <person name="Albersmeier A."/>
            <person name="Kalinowski J."/>
            <person name="Ruckert C."/>
        </authorList>
    </citation>
    <scope>NUCLEOTIDE SEQUENCE [LARGE SCALE GENOMIC DNA]</scope>
    <source>
        <strain evidence="4 5">KCTC 12285</strain>
    </source>
</reference>
<dbReference type="PANTHER" id="PTHR30041:SF4">
    <property type="entry name" value="ARSENATE REDUCTASE"/>
    <property type="match status" value="1"/>
</dbReference>
<dbReference type="InterPro" id="IPR036249">
    <property type="entry name" value="Thioredoxin-like_sf"/>
</dbReference>
<dbReference type="InterPro" id="IPR006659">
    <property type="entry name" value="Arsenate_reductase"/>
</dbReference>
<protein>
    <submittedName>
        <fullName evidence="4">Arsenate reductase (Glutaredoxin)</fullName>
    </submittedName>
</protein>
<evidence type="ECO:0000256" key="2">
    <source>
        <dbReference type="ARBA" id="ARBA00023002"/>
    </source>
</evidence>
<keyword evidence="2" id="KW-0560">Oxidoreductase</keyword>
<comment type="caution">
    <text evidence="4">The sequence shown here is derived from an EMBL/GenBank/DDBJ whole genome shotgun (WGS) entry which is preliminary data.</text>
</comment>
<sequence>MILKAQITMTTIYHNPRCSKSRQALALLEEKKENIEIVKYLETPLTKEKLSEIITLLDIPPINLVRKNEPIWKENYKDKKLNDNELIIIMSENPKLIERPIVIKNGKAIIGRPPEKIIDIL</sequence>
<accession>A0A918N5Q6</accession>
<dbReference type="PROSITE" id="PS51353">
    <property type="entry name" value="ARSC"/>
    <property type="match status" value="1"/>
</dbReference>
<evidence type="ECO:0000313" key="5">
    <source>
        <dbReference type="Proteomes" id="UP000601108"/>
    </source>
</evidence>
<gene>
    <name evidence="4" type="primary">arsC</name>
    <name evidence="4" type="ORF">GCM10007384_35220</name>
</gene>
<dbReference type="InterPro" id="IPR006660">
    <property type="entry name" value="Arsenate_reductase-like"/>
</dbReference>
<dbReference type="Gene3D" id="3.40.30.10">
    <property type="entry name" value="Glutaredoxin"/>
    <property type="match status" value="1"/>
</dbReference>
<dbReference type="GO" id="GO:0008794">
    <property type="term" value="F:arsenate reductase (glutaredoxin) activity"/>
    <property type="evidence" value="ECO:0007669"/>
    <property type="project" value="InterPro"/>
</dbReference>
<dbReference type="PANTHER" id="PTHR30041">
    <property type="entry name" value="ARSENATE REDUCTASE"/>
    <property type="match status" value="1"/>
</dbReference>
<dbReference type="EMBL" id="BMWS01000031">
    <property type="protein sequence ID" value="GGX31127.1"/>
    <property type="molecule type" value="Genomic_DNA"/>
</dbReference>
<name>A0A918N5Q6_9FLAO</name>
<dbReference type="Proteomes" id="UP000601108">
    <property type="component" value="Unassembled WGS sequence"/>
</dbReference>
<comment type="similarity">
    <text evidence="1 3">Belongs to the ArsC family.</text>
</comment>
<dbReference type="SUPFAM" id="SSF52833">
    <property type="entry name" value="Thioredoxin-like"/>
    <property type="match status" value="1"/>
</dbReference>
<evidence type="ECO:0000256" key="3">
    <source>
        <dbReference type="PROSITE-ProRule" id="PRU01282"/>
    </source>
</evidence>
<dbReference type="NCBIfam" id="TIGR00014">
    <property type="entry name" value="arsC"/>
    <property type="match status" value="1"/>
</dbReference>
<dbReference type="CDD" id="cd03034">
    <property type="entry name" value="ArsC_ArsC"/>
    <property type="match status" value="1"/>
</dbReference>
<proteinExistence type="inferred from homology"/>
<organism evidence="4 5">
    <name type="scientific">Aquimarina muelleri</name>
    <dbReference type="NCBI Taxonomy" id="279356"/>
    <lineage>
        <taxon>Bacteria</taxon>
        <taxon>Pseudomonadati</taxon>
        <taxon>Bacteroidota</taxon>
        <taxon>Flavobacteriia</taxon>
        <taxon>Flavobacteriales</taxon>
        <taxon>Flavobacteriaceae</taxon>
        <taxon>Aquimarina</taxon>
    </lineage>
</organism>
<keyword evidence="5" id="KW-1185">Reference proteome</keyword>